<keyword evidence="2" id="KW-0812">Transmembrane</keyword>
<dbReference type="InterPro" id="IPR052205">
    <property type="entry name" value="FliO/MopB"/>
</dbReference>
<comment type="caution">
    <text evidence="3">The sequence shown here is derived from an EMBL/GenBank/DDBJ whole genome shotgun (WGS) entry which is preliminary data.</text>
</comment>
<protein>
    <submittedName>
        <fullName evidence="3">Flagellar biosynthetic protein FliO</fullName>
    </submittedName>
</protein>
<organism evidence="3 4">
    <name type="scientific">Tianweitania sediminis</name>
    <dbReference type="NCBI Taxonomy" id="1502156"/>
    <lineage>
        <taxon>Bacteria</taxon>
        <taxon>Pseudomonadati</taxon>
        <taxon>Pseudomonadota</taxon>
        <taxon>Alphaproteobacteria</taxon>
        <taxon>Hyphomicrobiales</taxon>
        <taxon>Phyllobacteriaceae</taxon>
        <taxon>Tianweitania</taxon>
    </lineage>
</organism>
<gene>
    <name evidence="3" type="ORF">J5Y06_14020</name>
</gene>
<evidence type="ECO:0000256" key="1">
    <source>
        <dbReference type="SAM" id="MobiDB-lite"/>
    </source>
</evidence>
<evidence type="ECO:0000256" key="2">
    <source>
        <dbReference type="SAM" id="Phobius"/>
    </source>
</evidence>
<evidence type="ECO:0000313" key="4">
    <source>
        <dbReference type="Proteomes" id="UP000666240"/>
    </source>
</evidence>
<dbReference type="PANTHER" id="PTHR38766">
    <property type="entry name" value="FLAGELLAR PROTEIN FLIO"/>
    <property type="match status" value="1"/>
</dbReference>
<keyword evidence="3" id="KW-0966">Cell projection</keyword>
<feature type="transmembrane region" description="Helical" evidence="2">
    <location>
        <begin position="16"/>
        <end position="37"/>
    </location>
</feature>
<dbReference type="AlphaFoldDB" id="A0A8J7UJ90"/>
<keyword evidence="2" id="KW-0472">Membrane</keyword>
<accession>A0A8J7UJ90</accession>
<proteinExistence type="predicted"/>
<reference evidence="3" key="1">
    <citation type="submission" date="2021-03" db="EMBL/GenBank/DDBJ databases">
        <title>Genome sequencing and assembly of Tianweitania sediminis.</title>
        <authorList>
            <person name="Chhetri G."/>
        </authorList>
    </citation>
    <scope>NUCLEOTIDE SEQUENCE</scope>
    <source>
        <strain evidence="3">Z8</strain>
    </source>
</reference>
<dbReference type="PANTHER" id="PTHR38766:SF1">
    <property type="entry name" value="FLAGELLAR PROTEIN FLIO"/>
    <property type="match status" value="1"/>
</dbReference>
<dbReference type="EMBL" id="JAGIYY010000004">
    <property type="protein sequence ID" value="MBP0439773.1"/>
    <property type="molecule type" value="Genomic_DNA"/>
</dbReference>
<feature type="compositionally biased region" description="Pro residues" evidence="1">
    <location>
        <begin position="176"/>
        <end position="189"/>
    </location>
</feature>
<keyword evidence="4" id="KW-1185">Reference proteome</keyword>
<keyword evidence="2" id="KW-1133">Transmembrane helix</keyword>
<name>A0A8J7UJ90_9HYPH</name>
<dbReference type="Proteomes" id="UP000666240">
    <property type="component" value="Unassembled WGS sequence"/>
</dbReference>
<dbReference type="RefSeq" id="WP_209335800.1">
    <property type="nucleotide sequence ID" value="NZ_JAGIYY010000004.1"/>
</dbReference>
<evidence type="ECO:0000313" key="3">
    <source>
        <dbReference type="EMBL" id="MBP0439773.1"/>
    </source>
</evidence>
<sequence>MIAWFESIVGPEYAPAVMWTVIALAVLILLLIVLRLLRGLSSGTFVMGGRNRKARLAVMDATAVDANRRLVLVRRDDVEHLILIGGPTDVVVEQGIRPPYAPRREEPVATSQRSVSPASGDEAPAAPAPRAERPQAAMASAATARSAAPAPSATVDTPSRNEPPVSAGPTSRSQAAPPPAATAPLVPPPLEREPARLPVRAEPSFQAPSPQVARAASTAQGERAPSVEPHSLDVNIHPPQPGDQRSGARNRDADEVSLEEEMSRLLGNLSPSSGR</sequence>
<keyword evidence="3" id="KW-0969">Cilium</keyword>
<keyword evidence="3" id="KW-0282">Flagellum</keyword>
<feature type="region of interest" description="Disordered" evidence="1">
    <location>
        <begin position="99"/>
        <end position="275"/>
    </location>
</feature>
<feature type="compositionally biased region" description="Low complexity" evidence="1">
    <location>
        <begin position="122"/>
        <end position="153"/>
    </location>
</feature>